<reference evidence="2 3" key="1">
    <citation type="journal article" date="2014" name="Mol. Plant Microbe Interact.">
        <title>The complete genome sequence of Candidatus Liberibacter americanus, associated with citrus Huanglongbing.</title>
        <authorList>
            <person name="Wulff N.A."/>
            <person name="Zhang S."/>
            <person name="Setubal J.C."/>
            <person name="Almeida N.F."/>
            <person name="Martins E.C."/>
            <person name="Harakava R."/>
            <person name="Kumar D."/>
            <person name="Rangel L.T."/>
            <person name="Foissac X."/>
            <person name="Bove J."/>
            <person name="Gabriel D.W."/>
        </authorList>
    </citation>
    <scope>NUCLEOTIDE SEQUENCE [LARGE SCALE GENOMIC DNA]</scope>
    <source>
        <strain evidence="2 3">Sao Paulo</strain>
    </source>
</reference>
<dbReference type="InterPro" id="IPR024445">
    <property type="entry name" value="Tnp_ISXO2-like"/>
</dbReference>
<dbReference type="PATRIC" id="fig|1261131.3.peg.154"/>
<dbReference type="STRING" id="1261131.lam_165"/>
<dbReference type="HOGENOM" id="CLU_123380_0_0_5"/>
<accession>U6B3A5</accession>
<dbReference type="AlphaFoldDB" id="U6B3A5"/>
<dbReference type="NCBIfam" id="NF033547">
    <property type="entry name" value="transpos_IS1595"/>
    <property type="match status" value="1"/>
</dbReference>
<evidence type="ECO:0000259" key="1">
    <source>
        <dbReference type="SMART" id="SM01126"/>
    </source>
</evidence>
<sequence>MVVGAIERDSNVVAMPCNEFKQKDVRNLILENVDLKNSEIFTDEYKVYSRVNKIISHSKVNHGSKQYVNGIVHTNTIESFWAIVKRQYYGQHHHYSKKYTDKYIGEAVFKYNHRKETSENVFYSILEKVLYV</sequence>
<dbReference type="EMBL" id="CP006604">
    <property type="protein sequence ID" value="AHA27539.1"/>
    <property type="molecule type" value="Genomic_DNA"/>
</dbReference>
<dbReference type="Proteomes" id="UP000017862">
    <property type="component" value="Chromosome"/>
</dbReference>
<evidence type="ECO:0000313" key="2">
    <source>
        <dbReference type="EMBL" id="AHA27539.1"/>
    </source>
</evidence>
<feature type="domain" description="ISXO2-like transposase" evidence="1">
    <location>
        <begin position="1"/>
        <end position="112"/>
    </location>
</feature>
<dbReference type="SMART" id="SM01126">
    <property type="entry name" value="DDE_Tnp_IS1595"/>
    <property type="match status" value="1"/>
</dbReference>
<evidence type="ECO:0000313" key="3">
    <source>
        <dbReference type="Proteomes" id="UP000017862"/>
    </source>
</evidence>
<gene>
    <name evidence="2" type="ORF">lam_165</name>
</gene>
<name>U6B3A5_9HYPH</name>
<dbReference type="PANTHER" id="PTHR47163">
    <property type="entry name" value="DDE_TNP_IS1595 DOMAIN-CONTAINING PROTEIN"/>
    <property type="match status" value="1"/>
</dbReference>
<dbReference type="Pfam" id="PF12762">
    <property type="entry name" value="DDE_Tnp_IS1595"/>
    <property type="match status" value="1"/>
</dbReference>
<keyword evidence="3" id="KW-1185">Reference proteome</keyword>
<protein>
    <recommendedName>
        <fullName evidence="1">ISXO2-like transposase domain-containing protein</fullName>
    </recommendedName>
</protein>
<proteinExistence type="predicted"/>
<dbReference type="eggNOG" id="COG3677">
    <property type="taxonomic scope" value="Bacteria"/>
</dbReference>
<dbReference type="InterPro" id="IPR053164">
    <property type="entry name" value="IS1016-like_transposase"/>
</dbReference>
<dbReference type="PANTHER" id="PTHR47163:SF2">
    <property type="entry name" value="SI:DKEY-17M8.2"/>
    <property type="match status" value="1"/>
</dbReference>
<dbReference type="KEGG" id="lar:lam_165"/>
<organism evidence="2 3">
    <name type="scientific">Candidatus Liberibacter americanus str. Sao Paulo</name>
    <dbReference type="NCBI Taxonomy" id="1261131"/>
    <lineage>
        <taxon>Bacteria</taxon>
        <taxon>Pseudomonadati</taxon>
        <taxon>Pseudomonadota</taxon>
        <taxon>Alphaproteobacteria</taxon>
        <taxon>Hyphomicrobiales</taxon>
        <taxon>Rhizobiaceae</taxon>
        <taxon>Liberibacter</taxon>
    </lineage>
</organism>